<reference evidence="2 3" key="1">
    <citation type="submission" date="2019-08" db="EMBL/GenBank/DDBJ databases">
        <authorList>
            <person name="Alioto T."/>
            <person name="Alioto T."/>
            <person name="Gomez Garrido J."/>
        </authorList>
    </citation>
    <scope>NUCLEOTIDE SEQUENCE [LARGE SCALE GENOMIC DNA]</scope>
</reference>
<evidence type="ECO:0000313" key="2">
    <source>
        <dbReference type="EMBL" id="VVC38370.1"/>
    </source>
</evidence>
<name>A0A5E4N7L6_9HEMI</name>
<proteinExistence type="predicted"/>
<accession>A0A5E4N7L6</accession>
<sequence>MARGGNRRNGRMTEQPCYLNLNLEGVYTYNTREQVITAVDNVSSLVNSSSIPARMFLEGPFMASLLVDETNGRAANRRHIRRYRRNGHPDGINNDGGSGNAGATVGTDNYQGDDARNIVVGGGRGDGSDVEGDVANGKGGDTGEDRGNETGRASRSLKRRRRRRGKRQKATLPMPSEIKVQNTVSGEEPSCSSETMIPTSDKVAADIPLKTSKDK</sequence>
<evidence type="ECO:0000313" key="3">
    <source>
        <dbReference type="Proteomes" id="UP000325440"/>
    </source>
</evidence>
<dbReference type="AlphaFoldDB" id="A0A5E4N7L6"/>
<dbReference type="EMBL" id="CABPRJ010001471">
    <property type="protein sequence ID" value="VVC38370.1"/>
    <property type="molecule type" value="Genomic_DNA"/>
</dbReference>
<gene>
    <name evidence="2" type="ORF">CINCED_3A004372</name>
</gene>
<protein>
    <submittedName>
        <fullName evidence="2">Uncharacterized protein</fullName>
    </submittedName>
</protein>
<keyword evidence="3" id="KW-1185">Reference proteome</keyword>
<feature type="compositionally biased region" description="Polar residues" evidence="1">
    <location>
        <begin position="179"/>
        <end position="198"/>
    </location>
</feature>
<dbReference type="Proteomes" id="UP000325440">
    <property type="component" value="Unassembled WGS sequence"/>
</dbReference>
<feature type="region of interest" description="Disordered" evidence="1">
    <location>
        <begin position="83"/>
        <end position="215"/>
    </location>
</feature>
<feature type="compositionally biased region" description="Basic residues" evidence="1">
    <location>
        <begin position="155"/>
        <end position="169"/>
    </location>
</feature>
<evidence type="ECO:0000256" key="1">
    <source>
        <dbReference type="SAM" id="MobiDB-lite"/>
    </source>
</evidence>
<organism evidence="2 3">
    <name type="scientific">Cinara cedri</name>
    <dbReference type="NCBI Taxonomy" id="506608"/>
    <lineage>
        <taxon>Eukaryota</taxon>
        <taxon>Metazoa</taxon>
        <taxon>Ecdysozoa</taxon>
        <taxon>Arthropoda</taxon>
        <taxon>Hexapoda</taxon>
        <taxon>Insecta</taxon>
        <taxon>Pterygota</taxon>
        <taxon>Neoptera</taxon>
        <taxon>Paraneoptera</taxon>
        <taxon>Hemiptera</taxon>
        <taxon>Sternorrhyncha</taxon>
        <taxon>Aphidomorpha</taxon>
        <taxon>Aphidoidea</taxon>
        <taxon>Aphididae</taxon>
        <taxon>Lachninae</taxon>
        <taxon>Cinara</taxon>
    </lineage>
</organism>